<organism evidence="8 9">
    <name type="scientific">Smittium mucronatum</name>
    <dbReference type="NCBI Taxonomy" id="133383"/>
    <lineage>
        <taxon>Eukaryota</taxon>
        <taxon>Fungi</taxon>
        <taxon>Fungi incertae sedis</taxon>
        <taxon>Zoopagomycota</taxon>
        <taxon>Kickxellomycotina</taxon>
        <taxon>Harpellomycetes</taxon>
        <taxon>Harpellales</taxon>
        <taxon>Legeriomycetaceae</taxon>
        <taxon>Smittium</taxon>
    </lineage>
</organism>
<dbReference type="InterPro" id="IPR014721">
    <property type="entry name" value="Ribsml_uS5_D2-typ_fold_subgr"/>
</dbReference>
<dbReference type="InterPro" id="IPR035647">
    <property type="entry name" value="EFG_III/V"/>
</dbReference>
<dbReference type="SUPFAM" id="SSF52540">
    <property type="entry name" value="P-loop containing nucleoside triphosphate hydrolases"/>
    <property type="match status" value="1"/>
</dbReference>
<feature type="compositionally biased region" description="Low complexity" evidence="6">
    <location>
        <begin position="541"/>
        <end position="553"/>
    </location>
</feature>
<feature type="region of interest" description="Disordered" evidence="6">
    <location>
        <begin position="993"/>
        <end position="1027"/>
    </location>
</feature>
<evidence type="ECO:0000256" key="6">
    <source>
        <dbReference type="SAM" id="MobiDB-lite"/>
    </source>
</evidence>
<dbReference type="SUPFAM" id="SSF50447">
    <property type="entry name" value="Translation proteins"/>
    <property type="match status" value="1"/>
</dbReference>
<keyword evidence="9" id="KW-1185">Reference proteome</keyword>
<dbReference type="CDD" id="cd04096">
    <property type="entry name" value="eEF2_snRNP_like_C"/>
    <property type="match status" value="1"/>
</dbReference>
<dbReference type="PANTHER" id="PTHR42908:SF3">
    <property type="entry name" value="ELONGATION FACTOR-LIKE GTPASE 1"/>
    <property type="match status" value="1"/>
</dbReference>
<dbReference type="GO" id="GO:0042256">
    <property type="term" value="P:cytosolic ribosome assembly"/>
    <property type="evidence" value="ECO:0007669"/>
    <property type="project" value="TreeGrafter"/>
</dbReference>
<sequence>MATVSISKISKLQQCSDNIRNVCVLAHVDHGKTTLTDSLLSTNGIISSRLAGKVRFLDSRKDEQERGITMESSGISLYYKIPDGYSFLKDLVPKNSSPSSLPTNEIQKSKSSTEPSNAITTNPSSDEKNDSKTPNQTPNSKSDEKFPPIPSSEYLINLIDSPGHIDFGSEVSSAARLSDGALVLVDAIEGVCTQTISVLRQAWIEKVSSILVINKIDRLIIDLRMTPAEAYIHIQHLIQAVNAVLAGFWESDRIEESDKRVFEKTPEPNNDISNALGNMTISAENWLLEEKDDSNIYYAPEAGNVIFASAADGWAFTLDEFAIIFAEKMGMGSPQKLKQALWGDFYLDPKTKKRIFTKKQMIKQYGESAILPTTSNYQPLFVQLCLTSIWKVYEAVIISTDQTRIDKIIQTIGAKISPNDRKVKDYKALLAIIMRSWLPIAHTCMLSIVKLLPSPKQAQPIRVPNLLKGKYNYKSGNIVDSILNCSPDPEIASVAYISKMVAVKRQSLPEFTFKSDRLKLTAEEMRARGRPSPINKPSPISPSQSISQDSAPSNISPAINENKDEYLVGFGRLFCGTLSIGQKAFLLNPSYKPKKPNSKNMNSVEIAGLYILMGSELLPTKAVYPGCIFGIRGKDDFSISAGTLTTNLNKCPNLTIIHSQSAPIVRVAIEPKNPADIQKLSTGLSLLLKSDSSVRVEHSSTTGEYVLITAGELHLERCLKDLVERFAKCELQVSEPQVPFRETIVRAPGNPNALISVYGPGYVASKANAQTPELNPDKSELNKALASSGFGLNTNDPGNERGYILASTPNKLASIGLSVEPLPEKLTDFLNRNKQNLRNIYIKSCNSGPKPSDESIKNDQPADNTTTNSQPAADEAENNTEINIADSNKNGSGNSDMDNFDSDSYEGSDSDDEPSDAERLADPKDSFKQDINLSLYSSIINYFKQDKYWESRSRNMTDDQFWSFGPNHVGPNILLKSRNSNIYIDDKSVPLVPSIKSDASDPSTSDIKDSLADDSVNEDSAHSPAFSSQKDIEQAILTGFQLATRSGPLCAEQVIGLGVTIHSIRINSSTNGVETPVPLTKLQFSMLVGQIISTVRDAIREAMLSWSPRLLLAMYEVQINVLSEMLGKMYGVISKLHGVVVGEEMREGTPYFFVTAKLPVVESFGFADELRKRTSGSAQPLLIYKGFETLDIDPFWVPSTEEELEDLGEFADKENQARIYMEQVRKRKGLFVEKKMVERAEKQRTLKK</sequence>
<feature type="region of interest" description="Disordered" evidence="6">
    <location>
        <begin position="96"/>
        <end position="148"/>
    </location>
</feature>
<feature type="compositionally biased region" description="Basic and acidic residues" evidence="6">
    <location>
        <begin position="916"/>
        <end position="925"/>
    </location>
</feature>
<dbReference type="Pfam" id="PF14492">
    <property type="entry name" value="EFG_III"/>
    <property type="match status" value="1"/>
</dbReference>
<dbReference type="EMBL" id="LSSL01002195">
    <property type="protein sequence ID" value="OLY81748.1"/>
    <property type="molecule type" value="Genomic_DNA"/>
</dbReference>
<feature type="compositionally biased region" description="Polar residues" evidence="6">
    <location>
        <begin position="861"/>
        <end position="871"/>
    </location>
</feature>
<evidence type="ECO:0000256" key="5">
    <source>
        <dbReference type="ARBA" id="ARBA00081809"/>
    </source>
</evidence>
<dbReference type="Gene3D" id="3.30.70.870">
    <property type="entry name" value="Elongation Factor G (Translational Gtpase), domain 3"/>
    <property type="match status" value="1"/>
</dbReference>
<comment type="caution">
    <text evidence="8">The sequence shown here is derived from an EMBL/GenBank/DDBJ whole genome shotgun (WGS) entry which is preliminary data.</text>
</comment>
<evidence type="ECO:0000313" key="8">
    <source>
        <dbReference type="EMBL" id="OLY81748.1"/>
    </source>
</evidence>
<dbReference type="STRING" id="133383.A0A1R0GY23"/>
<dbReference type="GO" id="GO:0003924">
    <property type="term" value="F:GTPase activity"/>
    <property type="evidence" value="ECO:0007669"/>
    <property type="project" value="InterPro"/>
</dbReference>
<dbReference type="SUPFAM" id="SSF54980">
    <property type="entry name" value="EF-G C-terminal domain-like"/>
    <property type="match status" value="2"/>
</dbReference>
<evidence type="ECO:0000256" key="4">
    <source>
        <dbReference type="ARBA" id="ARBA00023134"/>
    </source>
</evidence>
<feature type="compositionally biased region" description="Polar residues" evidence="6">
    <location>
        <begin position="879"/>
        <end position="897"/>
    </location>
</feature>
<proteinExistence type="predicted"/>
<dbReference type="InterPro" id="IPR027417">
    <property type="entry name" value="P-loop_NTPase"/>
</dbReference>
<feature type="region of interest" description="Disordered" evidence="6">
    <location>
        <begin position="842"/>
        <end position="925"/>
    </location>
</feature>
<dbReference type="Gene3D" id="2.40.30.10">
    <property type="entry name" value="Translation factors"/>
    <property type="match status" value="1"/>
</dbReference>
<dbReference type="PROSITE" id="PS51722">
    <property type="entry name" value="G_TR_2"/>
    <property type="match status" value="1"/>
</dbReference>
<feature type="domain" description="Tr-type G" evidence="7">
    <location>
        <begin position="17"/>
        <end position="335"/>
    </location>
</feature>
<protein>
    <recommendedName>
        <fullName evidence="5">Elongation factor-like 1</fullName>
    </recommendedName>
</protein>
<dbReference type="Proteomes" id="UP000187455">
    <property type="component" value="Unassembled WGS sequence"/>
</dbReference>
<dbReference type="InterPro" id="IPR041095">
    <property type="entry name" value="EFG_II"/>
</dbReference>
<evidence type="ECO:0000256" key="2">
    <source>
        <dbReference type="ARBA" id="ARBA00022741"/>
    </source>
</evidence>
<dbReference type="InterPro" id="IPR000640">
    <property type="entry name" value="EFG_V-like"/>
</dbReference>
<evidence type="ECO:0000256" key="3">
    <source>
        <dbReference type="ARBA" id="ARBA00022801"/>
    </source>
</evidence>
<evidence type="ECO:0000256" key="1">
    <source>
        <dbReference type="ARBA" id="ARBA00022517"/>
    </source>
</evidence>
<dbReference type="GO" id="GO:0043022">
    <property type="term" value="F:ribosome binding"/>
    <property type="evidence" value="ECO:0007669"/>
    <property type="project" value="TreeGrafter"/>
</dbReference>
<keyword evidence="4" id="KW-0342">GTP-binding</keyword>
<keyword evidence="3" id="KW-0378">Hydrolase</keyword>
<keyword evidence="2" id="KW-0547">Nucleotide-binding</keyword>
<dbReference type="PANTHER" id="PTHR42908">
    <property type="entry name" value="TRANSLATION ELONGATION FACTOR-RELATED"/>
    <property type="match status" value="1"/>
</dbReference>
<feature type="region of interest" description="Disordered" evidence="6">
    <location>
        <begin position="524"/>
        <end position="555"/>
    </location>
</feature>
<name>A0A1R0GY23_9FUNG</name>
<dbReference type="Gene3D" id="3.30.70.240">
    <property type="match status" value="1"/>
</dbReference>
<dbReference type="SMART" id="SM00838">
    <property type="entry name" value="EFG_C"/>
    <property type="match status" value="1"/>
</dbReference>
<dbReference type="Gene3D" id="3.30.230.10">
    <property type="match status" value="1"/>
</dbReference>
<dbReference type="OrthoDB" id="364892at2759"/>
<dbReference type="Gene3D" id="3.40.50.300">
    <property type="entry name" value="P-loop containing nucleotide triphosphate hydrolases"/>
    <property type="match status" value="1"/>
</dbReference>
<dbReference type="InterPro" id="IPR000795">
    <property type="entry name" value="T_Tr_GTP-bd_dom"/>
</dbReference>
<evidence type="ECO:0000313" key="9">
    <source>
        <dbReference type="Proteomes" id="UP000187455"/>
    </source>
</evidence>
<dbReference type="SUPFAM" id="SSF54211">
    <property type="entry name" value="Ribosomal protein S5 domain 2-like"/>
    <property type="match status" value="1"/>
</dbReference>
<dbReference type="InterPro" id="IPR009000">
    <property type="entry name" value="Transl_B-barrel_sf"/>
</dbReference>
<dbReference type="GO" id="GO:1990904">
    <property type="term" value="C:ribonucleoprotein complex"/>
    <property type="evidence" value="ECO:0007669"/>
    <property type="project" value="TreeGrafter"/>
</dbReference>
<feature type="compositionally biased region" description="Polar residues" evidence="6">
    <location>
        <begin position="96"/>
        <end position="124"/>
    </location>
</feature>
<dbReference type="GO" id="GO:0005829">
    <property type="term" value="C:cytosol"/>
    <property type="evidence" value="ECO:0007669"/>
    <property type="project" value="TreeGrafter"/>
</dbReference>
<feature type="compositionally biased region" description="Acidic residues" evidence="6">
    <location>
        <begin position="898"/>
        <end position="915"/>
    </location>
</feature>
<dbReference type="FunFam" id="3.30.70.870:FF:000002">
    <property type="entry name" value="Translation elongation factor 2"/>
    <property type="match status" value="1"/>
</dbReference>
<dbReference type="Pfam" id="PF00009">
    <property type="entry name" value="GTP_EFTU"/>
    <property type="match status" value="1"/>
</dbReference>
<evidence type="ECO:0000259" key="7">
    <source>
        <dbReference type="PROSITE" id="PS51722"/>
    </source>
</evidence>
<dbReference type="AlphaFoldDB" id="A0A1R0GY23"/>
<dbReference type="Pfam" id="PF00679">
    <property type="entry name" value="EFG_C"/>
    <property type="match status" value="1"/>
</dbReference>
<dbReference type="InterPro" id="IPR020568">
    <property type="entry name" value="Ribosomal_Su5_D2-typ_SF"/>
</dbReference>
<keyword evidence="1" id="KW-0690">Ribosome biogenesis</keyword>
<reference evidence="8 9" key="1">
    <citation type="journal article" date="2016" name="Mol. Biol. Evol.">
        <title>Genome-Wide Survey of Gut Fungi (Harpellales) Reveals the First Horizontally Transferred Ubiquitin Gene from a Mosquito Host.</title>
        <authorList>
            <person name="Wang Y."/>
            <person name="White M.M."/>
            <person name="Kvist S."/>
            <person name="Moncalvo J.M."/>
        </authorList>
    </citation>
    <scope>NUCLEOTIDE SEQUENCE [LARGE SCALE GENOMIC DNA]</scope>
    <source>
        <strain evidence="8 9">ALG-7-W6</strain>
    </source>
</reference>
<dbReference type="FunFam" id="3.30.70.240:FF:000006">
    <property type="entry name" value="Elongation factor like GTPase 1"/>
    <property type="match status" value="1"/>
</dbReference>
<dbReference type="GO" id="GO:0005525">
    <property type="term" value="F:GTP binding"/>
    <property type="evidence" value="ECO:0007669"/>
    <property type="project" value="UniProtKB-KW"/>
</dbReference>
<accession>A0A1R0GY23</accession>
<gene>
    <name evidence="8" type="ORF">AYI68_g4142</name>
</gene>